<dbReference type="InterPro" id="IPR038174">
    <property type="entry name" value="Strep_pil_link_sf"/>
</dbReference>
<dbReference type="Pfam" id="PF17210">
    <property type="entry name" value="SdrD_B"/>
    <property type="match status" value="1"/>
</dbReference>
<dbReference type="EMBL" id="NMWU01000045">
    <property type="protein sequence ID" value="PLS30106.1"/>
    <property type="molecule type" value="Genomic_DNA"/>
</dbReference>
<dbReference type="Gene3D" id="2.60.40.3050">
    <property type="match status" value="3"/>
</dbReference>
<feature type="compositionally biased region" description="Basic and acidic residues" evidence="4">
    <location>
        <begin position="117"/>
        <end position="126"/>
    </location>
</feature>
<feature type="region of interest" description="Disordered" evidence="4">
    <location>
        <begin position="111"/>
        <end position="131"/>
    </location>
</feature>
<keyword evidence="5" id="KW-0472">Membrane</keyword>
<dbReference type="Pfam" id="PF12892">
    <property type="entry name" value="FctA"/>
    <property type="match status" value="3"/>
</dbReference>
<dbReference type="NCBIfam" id="TIGR03786">
    <property type="entry name" value="strep_pil_rpt"/>
    <property type="match status" value="3"/>
</dbReference>
<dbReference type="GO" id="GO:0005975">
    <property type="term" value="P:carbohydrate metabolic process"/>
    <property type="evidence" value="ECO:0007669"/>
    <property type="project" value="UniProtKB-ARBA"/>
</dbReference>
<keyword evidence="2" id="KW-0964">Secreted</keyword>
<dbReference type="Proteomes" id="UP000235050">
    <property type="component" value="Unassembled WGS sequence"/>
</dbReference>
<comment type="subcellular location">
    <subcellularLocation>
        <location evidence="1">Secreted</location>
    </subcellularLocation>
</comment>
<dbReference type="Gene3D" id="2.60.40.10">
    <property type="entry name" value="Immunoglobulins"/>
    <property type="match status" value="1"/>
</dbReference>
<dbReference type="InterPro" id="IPR022464">
    <property type="entry name" value="Strep_pil_isopept_link"/>
</dbReference>
<evidence type="ECO:0000256" key="4">
    <source>
        <dbReference type="SAM" id="MobiDB-lite"/>
    </source>
</evidence>
<organism evidence="9 10">
    <name type="scientific">Bifidobacterium margollesii</name>
    <dbReference type="NCBI Taxonomy" id="2020964"/>
    <lineage>
        <taxon>Bacteria</taxon>
        <taxon>Bacillati</taxon>
        <taxon>Actinomycetota</taxon>
        <taxon>Actinomycetes</taxon>
        <taxon>Bifidobacteriales</taxon>
        <taxon>Bifidobacteriaceae</taxon>
        <taxon>Bifidobacterium</taxon>
    </lineage>
</organism>
<keyword evidence="10" id="KW-1185">Reference proteome</keyword>
<feature type="region of interest" description="Disordered" evidence="4">
    <location>
        <begin position="33"/>
        <end position="90"/>
    </location>
</feature>
<evidence type="ECO:0000259" key="7">
    <source>
        <dbReference type="Pfam" id="PF12892"/>
    </source>
</evidence>
<keyword evidence="5" id="KW-1133">Transmembrane helix</keyword>
<feature type="domain" description="Streptococcal pilin isopeptide linkage" evidence="7">
    <location>
        <begin position="1451"/>
        <end position="1570"/>
    </location>
</feature>
<sequence>NNLGRRLAAMVALIAATATLTTGLAPAALADDEAAPATTATPPADTTPSATASPSTPKTDAAPSPAPKADTTPHGRAIPRAASNGAPDVTVKDMLDTDAATISKLTMTGRVTGTAPFDKDDNRGDDSGAGNAIVRSFDTVVYNYDYTVTPDDTMTYYKRARVGFRFELPYPADRVSFALDQMGWADRTKGFEPKTTTETINGAPTQVLTVYRLLEPTSSSPTVVPGSSSISLAVNVKAAPHGWRFHPKVTAWAAPNDVKHRTTSHTPGDVTVSARLSLNARIENLKRRTEGAFDFGAGASGDPNHDAGKVKGLMYGATLNVDLRWTDKAKGMKGLEIPAGPIGLDVDVATLMADEGSQAWHAPDAAWQALLWNHAQPGGNADDLKNMAIAAPDRTIYTWDAPGVMRTDKAHAHVWRISQTRATDRTTLHVVIPAGSWIADPDAWATRTTQTVGQCAAEYMAGDCRTRQVGPLASQYVNLVIPTVNTAGQSAAQAYGHDQTIRVTATDRNLTGSTATGDRLASAATDASNQAVTSDDRTQATESIRLDGSYIQRVWYGCPTKGWSDQSGLDCSGWTDQFSDSTDSAQPGAPILLTGAGSTTAPIRQLPVGQLFLTKFDPTVVEPTGDDTATLKGYWWSLSGAGRSSLTDRVSRKWAVKKDGKAWTGDDEQRATTIDRLDYYDTLQDARAHGTVVGVLMINRSAAEAVNNSQRLDFFTRTPARIRQDAKVGAVGQITMESIDFTREDMAAASGLDPETATDGQWAAWASGQDWLARLKAGDKHTWAYDGRNYVKAAYGPNGMIGGGTGGSNKGDSVLVVGEQPVIAATTAQQGGDGHAKTIYDLDKEQRSVDWDLPVSASTRASSTGGTYVTDLDVTATIPAGLTYLAGSATLDGTYTEHTPAQGAIDGGAPAEPTVTRNPDGSTLLTWSIPNVKADGTTHHLRLSTSIGDPSDPDRDARNNQRYTLTTTVMSRRNRAKPRESMSTRASFTVRVSRTHASMLATRALPLLADVETRLGFANMIGNFGTTDKALPYAVDVMPWMGAGSTSSFKGSYTLGNLTAKASGGANLTTAAFWFTTDTKYRTMDPVTISRTTVTSWHRASFDPATGTVAIPAGFDRPVAWAMTLDTLPKGGRIDVTVPISPKGNMAGSLYVNRWTDGDNVVDAVTQVVDRSVNGTAWWDYDGDGVRDDTDPVLKGVTVTLKDASGRIVEGLDGDTLVTGTDANGHWELDGIPAGSGYIVEFTPRAGTSWTGFRVTARGATAATEATDSDSTGVDDGRGLARATIALKAFPTAAAMTSARYVDPYEDHGMTGVLPTRAAPTLTVAKTIAGRADNQWLDTDSYRIAVTPTGSAPAKGLPAGVTIDSPGDHTLNVDPTAFTRPGDYTYTLREAKGTAPSVAYDTTSYTATVRVADDMDALTRTVTATLARGTTPAAKAAFANTYTATATRVGLKATKVFEGAAASKTDITSFEFGVYPKGVKDAKPVVAAHPARDGSITFPDIVYDQASMDNHASVAREYEVRETQGKAGGVTYSDKTAYVTVTVRDDGAGHLSATTVTPAGQTMTFTNRYQADPVKVTFKAVKDYVNKGGSKHDLKDGQFAFDLKDSTGRTIDTAANRADGTVAFKPIEVAKVGVSKYTISERDGGDGRIDYDAKTHAVTVTVTDDGLGQLQAEVTYDGKADAPVFTNTFSMFVALPFTGGADMRLLLAVVLPMLPLLLAVAWLAVRRRSGGRRGRHA</sequence>
<feature type="region of interest" description="Disordered" evidence="4">
    <location>
        <begin position="1356"/>
        <end position="1375"/>
    </location>
</feature>
<feature type="compositionally biased region" description="Low complexity" evidence="4">
    <location>
        <begin position="33"/>
        <end position="72"/>
    </location>
</feature>
<feature type="domain" description="Streptococcal pilin isopeptide linkage" evidence="7">
    <location>
        <begin position="1580"/>
        <end position="1689"/>
    </location>
</feature>
<feature type="transmembrane region" description="Helical" evidence="5">
    <location>
        <begin position="1705"/>
        <end position="1725"/>
    </location>
</feature>
<name>A0A2N5J7C2_9BIFI</name>
<reference evidence="9 10" key="1">
    <citation type="submission" date="2017-07" db="EMBL/GenBank/DDBJ databases">
        <title>Bifidobacterium novel species.</title>
        <authorList>
            <person name="Lugli G.A."/>
            <person name="Milani C."/>
            <person name="Duranti S."/>
            <person name="Mangifesta M."/>
        </authorList>
    </citation>
    <scope>NUCLEOTIDE SEQUENCE [LARGE SCALE GENOMIC DNA]</scope>
    <source>
        <strain evidence="10">Uis1B</strain>
    </source>
</reference>
<keyword evidence="5" id="KW-0812">Transmembrane</keyword>
<keyword evidence="3 6" id="KW-0732">Signal</keyword>
<evidence type="ECO:0000259" key="8">
    <source>
        <dbReference type="Pfam" id="PF17210"/>
    </source>
</evidence>
<dbReference type="InterPro" id="IPR033764">
    <property type="entry name" value="Sdr_B"/>
</dbReference>
<feature type="domain" description="SD-repeat containing protein B" evidence="8">
    <location>
        <begin position="1176"/>
        <end position="1274"/>
    </location>
</feature>
<dbReference type="InterPro" id="IPR013783">
    <property type="entry name" value="Ig-like_fold"/>
</dbReference>
<evidence type="ECO:0000256" key="6">
    <source>
        <dbReference type="SAM" id="SignalP"/>
    </source>
</evidence>
<evidence type="ECO:0000256" key="3">
    <source>
        <dbReference type="ARBA" id="ARBA00022729"/>
    </source>
</evidence>
<protein>
    <submittedName>
        <fullName evidence="9">Cell surface protein</fullName>
    </submittedName>
</protein>
<feature type="chain" id="PRO_5039420394" evidence="6">
    <location>
        <begin position="31"/>
        <end position="1737"/>
    </location>
</feature>
<comment type="caution">
    <text evidence="9">The sequence shown here is derived from an EMBL/GenBank/DDBJ whole genome shotgun (WGS) entry which is preliminary data.</text>
</comment>
<evidence type="ECO:0000256" key="1">
    <source>
        <dbReference type="ARBA" id="ARBA00004613"/>
    </source>
</evidence>
<evidence type="ECO:0000256" key="2">
    <source>
        <dbReference type="ARBA" id="ARBA00022525"/>
    </source>
</evidence>
<evidence type="ECO:0000313" key="9">
    <source>
        <dbReference type="EMBL" id="PLS30106.1"/>
    </source>
</evidence>
<evidence type="ECO:0000256" key="5">
    <source>
        <dbReference type="SAM" id="Phobius"/>
    </source>
</evidence>
<feature type="signal peptide" evidence="6">
    <location>
        <begin position="1"/>
        <end position="30"/>
    </location>
</feature>
<dbReference type="GO" id="GO:0005576">
    <property type="term" value="C:extracellular region"/>
    <property type="evidence" value="ECO:0007669"/>
    <property type="project" value="UniProtKB-SubCell"/>
</dbReference>
<proteinExistence type="predicted"/>
<feature type="non-terminal residue" evidence="9">
    <location>
        <position position="1"/>
    </location>
</feature>
<evidence type="ECO:0000313" key="10">
    <source>
        <dbReference type="Proteomes" id="UP000235050"/>
    </source>
</evidence>
<gene>
    <name evidence="9" type="ORF">Uis1B_2057</name>
</gene>
<accession>A0A2N5J7C2</accession>
<feature type="domain" description="Streptococcal pilin isopeptide linkage" evidence="7">
    <location>
        <begin position="1323"/>
        <end position="1443"/>
    </location>
</feature>
<dbReference type="SUPFAM" id="SSF117074">
    <property type="entry name" value="Hypothetical protein PA1324"/>
    <property type="match status" value="1"/>
</dbReference>